<dbReference type="AlphaFoldDB" id="A0AA37GAW2"/>
<accession>A0AA37GAW2</accession>
<feature type="region of interest" description="Disordered" evidence="1">
    <location>
        <begin position="25"/>
        <end position="48"/>
    </location>
</feature>
<gene>
    <name evidence="2" type="ORF">ColLi_00148</name>
</gene>
<organism evidence="2 3">
    <name type="scientific">Colletotrichum liriopes</name>
    <dbReference type="NCBI Taxonomy" id="708192"/>
    <lineage>
        <taxon>Eukaryota</taxon>
        <taxon>Fungi</taxon>
        <taxon>Dikarya</taxon>
        <taxon>Ascomycota</taxon>
        <taxon>Pezizomycotina</taxon>
        <taxon>Sordariomycetes</taxon>
        <taxon>Hypocreomycetidae</taxon>
        <taxon>Glomerellales</taxon>
        <taxon>Glomerellaceae</taxon>
        <taxon>Colletotrichum</taxon>
        <taxon>Colletotrichum spaethianum species complex</taxon>
    </lineage>
</organism>
<reference evidence="2 3" key="1">
    <citation type="submission" date="2021-07" db="EMBL/GenBank/DDBJ databases">
        <title>Genome data of Colletotrichum spaethianum.</title>
        <authorList>
            <person name="Utami Y.D."/>
            <person name="Hiruma K."/>
        </authorList>
    </citation>
    <scope>NUCLEOTIDE SEQUENCE [LARGE SCALE GENOMIC DNA]</scope>
    <source>
        <strain evidence="2 3">MAFF 242679</strain>
    </source>
</reference>
<evidence type="ECO:0000313" key="3">
    <source>
        <dbReference type="Proteomes" id="UP001055172"/>
    </source>
</evidence>
<evidence type="ECO:0000313" key="2">
    <source>
        <dbReference type="EMBL" id="GJC77310.1"/>
    </source>
</evidence>
<dbReference type="EMBL" id="BPPX01000001">
    <property type="protein sequence ID" value="GJC77310.1"/>
    <property type="molecule type" value="Genomic_DNA"/>
</dbReference>
<sequence length="93" mass="10415">MASSLQEMEEFIHWDKAADSLGPIVAYPPKDLETPADPDSDLVPANADDDDDDFSFWALRYFNGGQSQPTLSDNFFVGLTYNRGRPSALRSYH</sequence>
<protein>
    <submittedName>
        <fullName evidence="2">Uncharacterized protein</fullName>
    </submittedName>
</protein>
<name>A0AA37GAW2_9PEZI</name>
<proteinExistence type="predicted"/>
<dbReference type="Proteomes" id="UP001055172">
    <property type="component" value="Unassembled WGS sequence"/>
</dbReference>
<comment type="caution">
    <text evidence="2">The sequence shown here is derived from an EMBL/GenBank/DDBJ whole genome shotgun (WGS) entry which is preliminary data.</text>
</comment>
<evidence type="ECO:0000256" key="1">
    <source>
        <dbReference type="SAM" id="MobiDB-lite"/>
    </source>
</evidence>
<keyword evidence="3" id="KW-1185">Reference proteome</keyword>